<keyword evidence="2" id="KW-1185">Reference proteome</keyword>
<reference evidence="1 2" key="1">
    <citation type="submission" date="2019-10" db="EMBL/GenBank/DDBJ databases">
        <title>Epibacterium sp. nov., isolated from seawater.</title>
        <authorList>
            <person name="Zhang X."/>
            <person name="Li N."/>
        </authorList>
    </citation>
    <scope>NUCLEOTIDE SEQUENCE [LARGE SCALE GENOMIC DNA]</scope>
    <source>
        <strain evidence="1 2">SM1979</strain>
    </source>
</reference>
<dbReference type="RefSeq" id="WP_153214674.1">
    <property type="nucleotide sequence ID" value="NZ_WIBF01000002.1"/>
</dbReference>
<comment type="caution">
    <text evidence="1">The sequence shown here is derived from an EMBL/GenBank/DDBJ whole genome shotgun (WGS) entry which is preliminary data.</text>
</comment>
<accession>A0A843YG26</accession>
<evidence type="ECO:0000313" key="1">
    <source>
        <dbReference type="EMBL" id="MQQ07757.1"/>
    </source>
</evidence>
<name>A0A843YG26_9RHOB</name>
<organism evidence="1 2">
    <name type="scientific">Tritonibacter litoralis</name>
    <dbReference type="NCBI Taxonomy" id="2662264"/>
    <lineage>
        <taxon>Bacteria</taxon>
        <taxon>Pseudomonadati</taxon>
        <taxon>Pseudomonadota</taxon>
        <taxon>Alphaproteobacteria</taxon>
        <taxon>Rhodobacterales</taxon>
        <taxon>Paracoccaceae</taxon>
        <taxon>Tritonibacter</taxon>
    </lineage>
</organism>
<dbReference type="Proteomes" id="UP000444174">
    <property type="component" value="Unassembled WGS sequence"/>
</dbReference>
<gene>
    <name evidence="1" type="ORF">GFB49_04765</name>
</gene>
<protein>
    <submittedName>
        <fullName evidence="1">Uncharacterized protein</fullName>
    </submittedName>
</protein>
<sequence length="229" mass="24865">MTQHTKADRVKAGRDLIKAGSKTLKSSETMDGGVKAPIAIRLGAYGRYQIKSGYIAGVYTARAFPKPPTHARGLIAEATGETEEAAIKALQSAIDLRETRRSEHRRTDTRTGTPVPTSDEYLEALNAINLTQPQRAMLLALSLAEENGLKRVMVARAGSYKSTTSAKNALANVGRMISSYLFSETDSEEPSILLDGHALIVFCDDSGHEEKLSNWILHPELCAAIRIAL</sequence>
<dbReference type="EMBL" id="WIBF01000002">
    <property type="protein sequence ID" value="MQQ07757.1"/>
    <property type="molecule type" value="Genomic_DNA"/>
</dbReference>
<dbReference type="AlphaFoldDB" id="A0A843YG26"/>
<proteinExistence type="predicted"/>
<evidence type="ECO:0000313" key="2">
    <source>
        <dbReference type="Proteomes" id="UP000444174"/>
    </source>
</evidence>